<feature type="transmembrane region" description="Helical" evidence="1">
    <location>
        <begin position="104"/>
        <end position="128"/>
    </location>
</feature>
<reference evidence="2 3" key="1">
    <citation type="journal article" date="2015" name="Nature">
        <title>rRNA introns, odd ribosomes, and small enigmatic genomes across a large radiation of phyla.</title>
        <authorList>
            <person name="Brown C.T."/>
            <person name="Hug L.A."/>
            <person name="Thomas B.C."/>
            <person name="Sharon I."/>
            <person name="Castelle C.J."/>
            <person name="Singh A."/>
            <person name="Wilkins M.J."/>
            <person name="Williams K.H."/>
            <person name="Banfield J.F."/>
        </authorList>
    </citation>
    <scope>NUCLEOTIDE SEQUENCE [LARGE SCALE GENOMIC DNA]</scope>
</reference>
<evidence type="ECO:0000313" key="2">
    <source>
        <dbReference type="EMBL" id="KKS15726.1"/>
    </source>
</evidence>
<keyword evidence="1" id="KW-0812">Transmembrane</keyword>
<feature type="transmembrane region" description="Helical" evidence="1">
    <location>
        <begin position="295"/>
        <end position="312"/>
    </location>
</feature>
<feature type="transmembrane region" description="Helical" evidence="1">
    <location>
        <begin position="318"/>
        <end position="339"/>
    </location>
</feature>
<comment type="caution">
    <text evidence="2">The sequence shown here is derived from an EMBL/GenBank/DDBJ whole genome shotgun (WGS) entry which is preliminary data.</text>
</comment>
<proteinExistence type="predicted"/>
<protein>
    <submittedName>
        <fullName evidence="2">Uncharacterized protein</fullName>
    </submittedName>
</protein>
<gene>
    <name evidence="2" type="ORF">UU72_C0036G0004</name>
</gene>
<feature type="transmembrane region" description="Helical" evidence="1">
    <location>
        <begin position="38"/>
        <end position="63"/>
    </location>
</feature>
<feature type="transmembrane region" description="Helical" evidence="1">
    <location>
        <begin position="182"/>
        <end position="202"/>
    </location>
</feature>
<dbReference type="EMBL" id="LCBS01000036">
    <property type="protein sequence ID" value="KKS15726.1"/>
    <property type="molecule type" value="Genomic_DNA"/>
</dbReference>
<name>A0A0G0Z148_UNCKA</name>
<feature type="transmembrane region" description="Helical" evidence="1">
    <location>
        <begin position="231"/>
        <end position="249"/>
    </location>
</feature>
<feature type="transmembrane region" description="Helical" evidence="1">
    <location>
        <begin position="12"/>
        <end position="32"/>
    </location>
</feature>
<sequence length="357" mass="41013">MKPSGRSSKQVLTIILTLVALVLMLFIGKVVYPNATRIIINVMWFSVLSIVVVFLGLGVLIVMGLKDEVSKLLDVFLEGSFTVFDFINFLKEVYQLFLVKLRELLIFIAPVFAYIIGISTYFLLLYLYKLVGKHYDVTFLTIFLTITLVTLVGILNTQGQNPEKISWVSDFRKKMKSSFSDAIEVVIFVFFLTMDSTILFYVPEDLNVPLQAEIFGFDLMKKGFSLDHSNITIILISVAVMTEIMRNVLRVVYNAKKYYGELDVHEFTVLQENQRKQKKLKEAIRTSFNESKDEFVKFITFTTVLLSVFMFFPRLKLMSMMVASMTALVIDFAIPYRLGAQKGEDLINRILTKVFRL</sequence>
<dbReference type="Proteomes" id="UP000034163">
    <property type="component" value="Unassembled WGS sequence"/>
</dbReference>
<keyword evidence="1" id="KW-1133">Transmembrane helix</keyword>
<feature type="transmembrane region" description="Helical" evidence="1">
    <location>
        <begin position="134"/>
        <end position="155"/>
    </location>
</feature>
<accession>A0A0G0Z148</accession>
<keyword evidence="1" id="KW-0472">Membrane</keyword>
<organism evidence="2 3">
    <name type="scientific">candidate division WWE3 bacterium GW2011_GWB1_41_6</name>
    <dbReference type="NCBI Taxonomy" id="1619112"/>
    <lineage>
        <taxon>Bacteria</taxon>
        <taxon>Katanobacteria</taxon>
    </lineage>
</organism>
<dbReference type="AlphaFoldDB" id="A0A0G0Z148"/>
<evidence type="ECO:0000313" key="3">
    <source>
        <dbReference type="Proteomes" id="UP000034163"/>
    </source>
</evidence>
<evidence type="ECO:0000256" key="1">
    <source>
        <dbReference type="SAM" id="Phobius"/>
    </source>
</evidence>